<evidence type="ECO:0000256" key="1">
    <source>
        <dbReference type="SAM" id="MobiDB-lite"/>
    </source>
</evidence>
<feature type="compositionally biased region" description="Polar residues" evidence="1">
    <location>
        <begin position="102"/>
        <end position="113"/>
    </location>
</feature>
<name>A0A9W9WTH4_9EURO</name>
<evidence type="ECO:0000313" key="3">
    <source>
        <dbReference type="EMBL" id="KAJ5475173.1"/>
    </source>
</evidence>
<proteinExistence type="predicted"/>
<evidence type="ECO:0000256" key="2">
    <source>
        <dbReference type="SAM" id="SignalP"/>
    </source>
</evidence>
<dbReference type="AlphaFoldDB" id="A0A9W9WTH4"/>
<evidence type="ECO:0000313" key="4">
    <source>
        <dbReference type="Proteomes" id="UP001148312"/>
    </source>
</evidence>
<comment type="caution">
    <text evidence="3">The sequence shown here is derived from an EMBL/GenBank/DDBJ whole genome shotgun (WGS) entry which is preliminary data.</text>
</comment>
<gene>
    <name evidence="3" type="ORF">N7539_008239</name>
</gene>
<dbReference type="Proteomes" id="UP001148312">
    <property type="component" value="Unassembled WGS sequence"/>
</dbReference>
<keyword evidence="2" id="KW-0732">Signal</keyword>
<feature type="signal peptide" evidence="2">
    <location>
        <begin position="1"/>
        <end position="19"/>
    </location>
</feature>
<reference evidence="3" key="1">
    <citation type="submission" date="2022-12" db="EMBL/GenBank/DDBJ databases">
        <authorList>
            <person name="Petersen C."/>
        </authorList>
    </citation>
    <scope>NUCLEOTIDE SEQUENCE</scope>
    <source>
        <strain evidence="3">IBT 30728</strain>
    </source>
</reference>
<dbReference type="RefSeq" id="XP_056786931.1">
    <property type="nucleotide sequence ID" value="XM_056937839.1"/>
</dbReference>
<dbReference type="GeneID" id="81628089"/>
<protein>
    <submittedName>
        <fullName evidence="3">Glycine-rich cell wall structural protein 1</fullName>
    </submittedName>
</protein>
<accession>A0A9W9WTH4</accession>
<reference evidence="3" key="2">
    <citation type="journal article" date="2023" name="IMA Fungus">
        <title>Comparative genomic study of the Penicillium genus elucidates a diverse pangenome and 15 lateral gene transfer events.</title>
        <authorList>
            <person name="Petersen C."/>
            <person name="Sorensen T."/>
            <person name="Nielsen M.R."/>
            <person name="Sondergaard T.E."/>
            <person name="Sorensen J.L."/>
            <person name="Fitzpatrick D.A."/>
            <person name="Frisvad J.C."/>
            <person name="Nielsen K.L."/>
        </authorList>
    </citation>
    <scope>NUCLEOTIDE SEQUENCE</scope>
    <source>
        <strain evidence="3">IBT 30728</strain>
    </source>
</reference>
<dbReference type="EMBL" id="JAPWDQ010000012">
    <property type="protein sequence ID" value="KAJ5475173.1"/>
    <property type="molecule type" value="Genomic_DNA"/>
</dbReference>
<sequence>MHFSTSTLALLAIAAGVQAAHQEPPAYNVKAPAVQGTGVGGVQPGPTGAPAPAPGPNGNGNGTVVPAPGPNGNGNGTVVPAPGPNGQGGNNGTVVPGPNGGASPSATGYTPSSPGAKISVPQLGMLGTGLGSVAYGAILFLA</sequence>
<organism evidence="3 4">
    <name type="scientific">Penicillium diatomitis</name>
    <dbReference type="NCBI Taxonomy" id="2819901"/>
    <lineage>
        <taxon>Eukaryota</taxon>
        <taxon>Fungi</taxon>
        <taxon>Dikarya</taxon>
        <taxon>Ascomycota</taxon>
        <taxon>Pezizomycotina</taxon>
        <taxon>Eurotiomycetes</taxon>
        <taxon>Eurotiomycetidae</taxon>
        <taxon>Eurotiales</taxon>
        <taxon>Aspergillaceae</taxon>
        <taxon>Penicillium</taxon>
    </lineage>
</organism>
<feature type="region of interest" description="Disordered" evidence="1">
    <location>
        <begin position="38"/>
        <end position="113"/>
    </location>
</feature>
<feature type="chain" id="PRO_5040812151" evidence="2">
    <location>
        <begin position="20"/>
        <end position="142"/>
    </location>
</feature>
<keyword evidence="4" id="KW-1185">Reference proteome</keyword>